<dbReference type="AlphaFoldDB" id="A0A4U0U2Z5"/>
<feature type="compositionally biased region" description="Polar residues" evidence="1">
    <location>
        <begin position="613"/>
        <end position="622"/>
    </location>
</feature>
<evidence type="ECO:0000259" key="2">
    <source>
        <dbReference type="PROSITE" id="PS51184"/>
    </source>
</evidence>
<protein>
    <recommendedName>
        <fullName evidence="2">JmjC domain-containing protein</fullName>
    </recommendedName>
</protein>
<organism evidence="3 4">
    <name type="scientific">Salinomyces thailandicus</name>
    <dbReference type="NCBI Taxonomy" id="706561"/>
    <lineage>
        <taxon>Eukaryota</taxon>
        <taxon>Fungi</taxon>
        <taxon>Dikarya</taxon>
        <taxon>Ascomycota</taxon>
        <taxon>Pezizomycotina</taxon>
        <taxon>Dothideomycetes</taxon>
        <taxon>Dothideomycetidae</taxon>
        <taxon>Mycosphaerellales</taxon>
        <taxon>Teratosphaeriaceae</taxon>
        <taxon>Salinomyces</taxon>
    </lineage>
</organism>
<sequence length="1103" mass="120929">MRTRRSQSAFVPAELSPYERGAKPSFIPSAQSANGQSDKENLAPSPAISSAVVPASSATDPAATPRRYPRRSGGSQEIAVAVVSDARQVDEAQDCQDQRQRAPPDGDEIAVASSAHTLADRVKCRRRTSTKMSVPLWPPGQGKFLAGPAPALTQPRPSPAALPAMPPPLVRHDTPNLPHYSLPPPPSSFQQPSPEVQALATFQNSGARPSPPHEYQQTSRLHTLEPFVSELTRLWPPPTYLMQPRRLPPQFSPPVQYEHSPAAPQQYPALPQHVPMKRKASSQPEEVPQGPVITPPDSHAPRLYSLRTRPVSVTHVTQAKSQVTDLTPSAESTVQTVESRPPTKPTHAPIPVRPKGKNQFSPESELSQTTKAIKSRQARKAAAAKAGKPVPPTLPTSELADVREKPDRPVSWRKDHGYSTRLSGATDHVSDRAAESVHSAPEVATHTGLVSSTLVNQSFPCTQPDPSEPAAMEAKEDPSSSLRKDHGYSTRLLQTVDNATNRPAESGRSAPEVATRPLSIVGQSGTAPEEALYTTGMPRSQVANRKDYGYATRLSEAADHVHDRPAESEQSTPDIATQPLSSVEESETAPEETLDTTGMSRSQVANLGRLMSAKSSSDTVKSAPSEPDATPIPGLGRSSMKAYYDIAKYSKPGEDLDWTKATTAKERLRLQSLIASRKYIEKRKRRTAEASKSDPRDESSPASTPKRIRLLHSTPRPEASEEPLEVQKSVPSLTEEEALALNDEDFMAAMKTHLTEAGKSSKSVTFATKQARRMKELIDLASPPRPDEALFLSGEEAAKQVQANVYFHGPIFVANQQRLPLQTVSQFLSECYDDEAEVYVQDPNLRVAKNQPQVSLRTIGAVKKKFAEPVDGKPWNLLELATHYEDGLRPDFLNTEDCRLLTKLKFPTNADKASRKGYDPGWKEVEKWALVAQAGALTEPHQDSHGYSTYITVNQGLFGYGWLSNPTPAERAAWSQAHDRFIGGRWRYVLLRPGQTVYFPAGTVHFVFRLPATGNTLAFGGHVLRCSQIVRWVRCLIDELRNPCITNEDLTVSAPGYLARVGKFLRGLGRRGEDEGAWELWGGREAVEEFWGLKREFEGLRGG</sequence>
<feature type="compositionally biased region" description="Polar residues" evidence="1">
    <location>
        <begin position="315"/>
        <end position="338"/>
    </location>
</feature>
<feature type="compositionally biased region" description="Basic and acidic residues" evidence="1">
    <location>
        <begin position="558"/>
        <end position="567"/>
    </location>
</feature>
<feature type="region of interest" description="Disordered" evidence="1">
    <location>
        <begin position="682"/>
        <end position="731"/>
    </location>
</feature>
<name>A0A4U0U2Z5_9PEZI</name>
<proteinExistence type="predicted"/>
<dbReference type="Proteomes" id="UP000308549">
    <property type="component" value="Unassembled WGS sequence"/>
</dbReference>
<gene>
    <name evidence="3" type="ORF">B0A50_03293</name>
</gene>
<feature type="compositionally biased region" description="Acidic residues" evidence="1">
    <location>
        <begin position="584"/>
        <end position="594"/>
    </location>
</feature>
<dbReference type="Gene3D" id="2.60.120.650">
    <property type="entry name" value="Cupin"/>
    <property type="match status" value="1"/>
</dbReference>
<feature type="domain" description="JmjC" evidence="2">
    <location>
        <begin position="869"/>
        <end position="1040"/>
    </location>
</feature>
<dbReference type="SUPFAM" id="SSF51197">
    <property type="entry name" value="Clavaminate synthase-like"/>
    <property type="match status" value="1"/>
</dbReference>
<feature type="compositionally biased region" description="Low complexity" evidence="1">
    <location>
        <begin position="43"/>
        <end position="65"/>
    </location>
</feature>
<evidence type="ECO:0000256" key="1">
    <source>
        <dbReference type="SAM" id="MobiDB-lite"/>
    </source>
</evidence>
<reference evidence="3 4" key="1">
    <citation type="submission" date="2017-03" db="EMBL/GenBank/DDBJ databases">
        <title>Genomes of endolithic fungi from Antarctica.</title>
        <authorList>
            <person name="Coleine C."/>
            <person name="Masonjones S."/>
            <person name="Stajich J.E."/>
        </authorList>
    </citation>
    <scope>NUCLEOTIDE SEQUENCE [LARGE SCALE GENOMIC DNA]</scope>
    <source>
        <strain evidence="3 4">CCFEE 6315</strain>
    </source>
</reference>
<dbReference type="OrthoDB" id="3860121at2759"/>
<feature type="compositionally biased region" description="Basic and acidic residues" evidence="1">
    <location>
        <begin position="473"/>
        <end position="488"/>
    </location>
</feature>
<feature type="compositionally biased region" description="Pro residues" evidence="1">
    <location>
        <begin position="156"/>
        <end position="169"/>
    </location>
</feature>
<dbReference type="PROSITE" id="PS51184">
    <property type="entry name" value="JMJC"/>
    <property type="match status" value="1"/>
</dbReference>
<feature type="compositionally biased region" description="Polar residues" evidence="1">
    <location>
        <begin position="456"/>
        <end position="465"/>
    </location>
</feature>
<comment type="caution">
    <text evidence="3">The sequence shown here is derived from an EMBL/GenBank/DDBJ whole genome shotgun (WGS) entry which is preliminary data.</text>
</comment>
<feature type="region of interest" description="Disordered" evidence="1">
    <location>
        <begin position="274"/>
        <end position="301"/>
    </location>
</feature>
<feature type="region of interest" description="Disordered" evidence="1">
    <location>
        <begin position="315"/>
        <end position="443"/>
    </location>
</feature>
<feature type="region of interest" description="Disordered" evidence="1">
    <location>
        <begin position="1"/>
        <end position="194"/>
    </location>
</feature>
<feature type="compositionally biased region" description="Basic and acidic residues" evidence="1">
    <location>
        <begin position="687"/>
        <end position="699"/>
    </location>
</feature>
<feature type="region of interest" description="Disordered" evidence="1">
    <location>
        <begin position="612"/>
        <end position="637"/>
    </location>
</feature>
<feature type="region of interest" description="Disordered" evidence="1">
    <location>
        <begin position="456"/>
        <end position="539"/>
    </location>
</feature>
<feature type="compositionally biased region" description="Polar residues" evidence="1">
    <location>
        <begin position="568"/>
        <end position="583"/>
    </location>
</feature>
<dbReference type="EMBL" id="NAJL01000016">
    <property type="protein sequence ID" value="TKA28882.1"/>
    <property type="molecule type" value="Genomic_DNA"/>
</dbReference>
<feature type="region of interest" description="Disordered" evidence="1">
    <location>
        <begin position="558"/>
        <end position="600"/>
    </location>
</feature>
<evidence type="ECO:0000313" key="4">
    <source>
        <dbReference type="Proteomes" id="UP000308549"/>
    </source>
</evidence>
<dbReference type="InterPro" id="IPR003347">
    <property type="entry name" value="JmjC_dom"/>
</dbReference>
<feature type="compositionally biased region" description="Basic and acidic residues" evidence="1">
    <location>
        <begin position="400"/>
        <end position="418"/>
    </location>
</feature>
<accession>A0A4U0U2Z5</accession>
<feature type="compositionally biased region" description="Polar residues" evidence="1">
    <location>
        <begin position="491"/>
        <end position="503"/>
    </location>
</feature>
<keyword evidence="4" id="KW-1185">Reference proteome</keyword>
<feature type="compositionally biased region" description="Polar residues" evidence="1">
    <location>
        <begin position="358"/>
        <end position="370"/>
    </location>
</feature>
<evidence type="ECO:0000313" key="3">
    <source>
        <dbReference type="EMBL" id="TKA28882.1"/>
    </source>
</evidence>